<dbReference type="KEGG" id="vg:10283375"/>
<protein>
    <submittedName>
        <fullName evidence="2">Orf2</fullName>
    </submittedName>
</protein>
<keyword evidence="1" id="KW-0812">Transmembrane</keyword>
<dbReference type="Proteomes" id="UP000119281">
    <property type="component" value="Segment"/>
</dbReference>
<sequence>MGDALGAGAGAGGLGPDQGAYRAVRPVQQDGQDWRNLFEKFAVCFDLIYETTHLSGMENQPLNGRREVIYVKLVSGWWEFFMICLHIIVQGIILIYVILNFLNLKKHTGKD</sequence>
<proteinExistence type="predicted"/>
<organism evidence="2 3">
    <name type="scientific">Seal anellovirus TFFN/USA/2006</name>
    <dbReference type="NCBI Taxonomy" id="991022"/>
    <lineage>
        <taxon>Viruses</taxon>
        <taxon>Monodnaviria</taxon>
        <taxon>Shotokuvirae</taxon>
        <taxon>Commensaviricota</taxon>
        <taxon>Cardeaviricetes</taxon>
        <taxon>Sanitavirales</taxon>
        <taxon>Anelloviridae</taxon>
    </lineage>
</organism>
<name>F1CHU4_9VIRU</name>
<dbReference type="EMBL" id="HQ287751">
    <property type="protein sequence ID" value="ADZ04932.1"/>
    <property type="molecule type" value="Genomic_DNA"/>
</dbReference>
<evidence type="ECO:0000256" key="1">
    <source>
        <dbReference type="SAM" id="Phobius"/>
    </source>
</evidence>
<accession>F1CHU4</accession>
<feature type="transmembrane region" description="Helical" evidence="1">
    <location>
        <begin position="80"/>
        <end position="102"/>
    </location>
</feature>
<keyword evidence="3" id="KW-1185">Reference proteome</keyword>
<reference evidence="2 3" key="1">
    <citation type="journal article" date="2011" name="J. Gen. Virol.">
        <title>Metagenomic identification of a novel anellovirus in Pacific harbor seal (Phoca vitulina richardsii) lung samples and its detection in samples from multiple years.</title>
        <authorList>
            <person name="Ng T.F."/>
            <person name="Wheeler E."/>
            <person name="Greig D."/>
            <person name="Waltzek T.B."/>
            <person name="Gulland F."/>
            <person name="Breitbart M."/>
        </authorList>
    </citation>
    <scope>NUCLEOTIDE SEQUENCE [LARGE SCALE GENOMIC DNA]</scope>
</reference>
<evidence type="ECO:0000313" key="3">
    <source>
        <dbReference type="Proteomes" id="UP000119281"/>
    </source>
</evidence>
<evidence type="ECO:0000313" key="2">
    <source>
        <dbReference type="EMBL" id="ADZ04932.1"/>
    </source>
</evidence>
<dbReference type="RefSeq" id="YP_004286323.1">
    <property type="nucleotide sequence ID" value="NC_015212.1"/>
</dbReference>
<keyword evidence="1" id="KW-1133">Transmembrane helix</keyword>
<dbReference type="GeneID" id="10283375"/>
<keyword evidence="1" id="KW-0472">Membrane</keyword>